<dbReference type="SUPFAM" id="SSF48452">
    <property type="entry name" value="TPR-like"/>
    <property type="match status" value="1"/>
</dbReference>
<dbReference type="OrthoDB" id="2286291at2759"/>
<dbReference type="EMBL" id="LK023338">
    <property type="protein sequence ID" value="CDS10644.1"/>
    <property type="molecule type" value="Genomic_DNA"/>
</dbReference>
<protein>
    <submittedName>
        <fullName evidence="1">Uncharacterized protein</fullName>
    </submittedName>
</protein>
<accession>A0A077WTM7</accession>
<evidence type="ECO:0000313" key="1">
    <source>
        <dbReference type="EMBL" id="CDS10644.1"/>
    </source>
</evidence>
<dbReference type="InterPro" id="IPR011990">
    <property type="entry name" value="TPR-like_helical_dom_sf"/>
</dbReference>
<reference evidence="1" key="1">
    <citation type="journal article" date="2014" name="Genome Announc.">
        <title>De novo whole-genome sequence and genome annotation of Lichtheimia ramosa.</title>
        <authorList>
            <person name="Linde J."/>
            <person name="Schwartze V."/>
            <person name="Binder U."/>
            <person name="Lass-Florl C."/>
            <person name="Voigt K."/>
            <person name="Horn F."/>
        </authorList>
    </citation>
    <scope>NUCLEOTIDE SEQUENCE</scope>
    <source>
        <strain evidence="1">JMRC FSU:6197</strain>
    </source>
</reference>
<gene>
    <name evidence="1" type="ORF">LRAMOSA11130</name>
</gene>
<dbReference type="AlphaFoldDB" id="A0A077WTM7"/>
<sequence length="166" mass="18719">MSHVLCQVPTLPASTEKYQQLVYDVTAQLLQPIQCILTALDRRALTLTKCANYESALRDATVMQHLSSSSAVGYLRAASIYYEQGKQRHVIDICNQALRMVDTRDPGYGILLQVKIHAQQRDGKRIDFVSQLPVEIVMTTLIPMFMDKDDPLDASQPCPYLYVSKL</sequence>
<name>A0A077WTM7_9FUNG</name>
<proteinExistence type="predicted"/>
<dbReference type="Gene3D" id="1.25.40.10">
    <property type="entry name" value="Tetratricopeptide repeat domain"/>
    <property type="match status" value="1"/>
</dbReference>
<organism evidence="1">
    <name type="scientific">Lichtheimia ramosa</name>
    <dbReference type="NCBI Taxonomy" id="688394"/>
    <lineage>
        <taxon>Eukaryota</taxon>
        <taxon>Fungi</taxon>
        <taxon>Fungi incertae sedis</taxon>
        <taxon>Mucoromycota</taxon>
        <taxon>Mucoromycotina</taxon>
        <taxon>Mucoromycetes</taxon>
        <taxon>Mucorales</taxon>
        <taxon>Lichtheimiaceae</taxon>
        <taxon>Lichtheimia</taxon>
    </lineage>
</organism>